<evidence type="ECO:0000313" key="5">
    <source>
        <dbReference type="Proteomes" id="UP000231791"/>
    </source>
</evidence>
<dbReference type="PANTHER" id="PTHR42760">
    <property type="entry name" value="SHORT-CHAIN DEHYDROGENASES/REDUCTASES FAMILY MEMBER"/>
    <property type="match status" value="1"/>
</dbReference>
<dbReference type="PROSITE" id="PS00061">
    <property type="entry name" value="ADH_SHORT"/>
    <property type="match status" value="1"/>
</dbReference>
<dbReference type="OrthoDB" id="5173603at2"/>
<sequence>MTGRLAGRTALITGAARGLGRATAVAFAREGADLILLDVASDLAGVPYPLGSASQLDHTAALCREAGAAVLVAEADVRHSTEVEAAVRTALDRFGQIDVLVNNAGIAAPSGRPVHEIDEPEWQLMLDVDLTGAWRLIRAVGGHMVRQKSGSIINIASTAGLVGYRHFAGYVAAKHGLVGLTKAAALDYAPHKVRVNAVCPGSVRDDDHAEGRMLAEIARSLDVPVAEHEEIFVGSQPMNALMEPEDVASAALWLAADESRRVTGSVVTVDGGFTAY</sequence>
<dbReference type="GO" id="GO:0016616">
    <property type="term" value="F:oxidoreductase activity, acting on the CH-OH group of donors, NAD or NADP as acceptor"/>
    <property type="evidence" value="ECO:0007669"/>
    <property type="project" value="TreeGrafter"/>
</dbReference>
<reference evidence="3 5" key="1">
    <citation type="submission" date="2017-11" db="EMBL/GenBank/DDBJ databases">
        <title>Complete genome sequence of Streptomyces lavendulae subsp. lavendulae CCM 3239 (formerly 'Streptomyces aureofaciens CCM 3239'), the producer of the angucycline-type antibiotic auricin.</title>
        <authorList>
            <person name="Busche T."/>
            <person name="Novakova R."/>
            <person name="Al'Dilaimi A."/>
            <person name="Homerova D."/>
            <person name="Feckova L."/>
            <person name="Rezuchova B."/>
            <person name="Mingyar E."/>
            <person name="Csolleiova D."/>
            <person name="Bekeova C."/>
            <person name="Winkler A."/>
            <person name="Sevcikova B."/>
            <person name="Kalinowski J."/>
            <person name="Kormanec J."/>
            <person name="Ruckert C."/>
        </authorList>
    </citation>
    <scope>NUCLEOTIDE SEQUENCE [LARGE SCALE GENOMIC DNA]</scope>
    <source>
        <strain evidence="3 5">CCM 3239</strain>
    </source>
</reference>
<comment type="similarity">
    <text evidence="1">Belongs to the short-chain dehydrogenases/reductases (SDR) family.</text>
</comment>
<evidence type="ECO:0000256" key="1">
    <source>
        <dbReference type="ARBA" id="ARBA00006484"/>
    </source>
</evidence>
<organism evidence="3 5">
    <name type="scientific">Streptomyces lavendulae subsp. lavendulae</name>
    <dbReference type="NCBI Taxonomy" id="58340"/>
    <lineage>
        <taxon>Bacteria</taxon>
        <taxon>Bacillati</taxon>
        <taxon>Actinomycetota</taxon>
        <taxon>Actinomycetes</taxon>
        <taxon>Kitasatosporales</taxon>
        <taxon>Streptomycetaceae</taxon>
        <taxon>Streptomyces</taxon>
    </lineage>
</organism>
<dbReference type="PRINTS" id="PR00080">
    <property type="entry name" value="SDRFAMILY"/>
</dbReference>
<dbReference type="EMBL" id="CP024985">
    <property type="protein sequence ID" value="ATZ22044.1"/>
    <property type="molecule type" value="Genomic_DNA"/>
</dbReference>
<dbReference type="InterPro" id="IPR036291">
    <property type="entry name" value="NAD(P)-bd_dom_sf"/>
</dbReference>
<dbReference type="InterPro" id="IPR002347">
    <property type="entry name" value="SDR_fam"/>
</dbReference>
<dbReference type="AlphaFoldDB" id="A0A2K8P5L4"/>
<dbReference type="KEGG" id="slx:SLAV_00570"/>
<keyword evidence="2 3" id="KW-0560">Oxidoreductase</keyword>
<accession>A0A2K8P5L4</accession>
<proteinExistence type="inferred from homology"/>
<gene>
    <name evidence="3" type="primary">limC1</name>
    <name evidence="4" type="synonym">limC2</name>
    <name evidence="3" type="ORF">SLAV_00570</name>
    <name evidence="4" type="ORF">SLAV_38820</name>
</gene>
<dbReference type="EC" id="1.1.1.-" evidence="3"/>
<name>A0A2K8P5L4_STRLA</name>
<dbReference type="FunFam" id="3.40.50.720:FF:000084">
    <property type="entry name" value="Short-chain dehydrogenase reductase"/>
    <property type="match status" value="1"/>
</dbReference>
<dbReference type="SUPFAM" id="SSF51735">
    <property type="entry name" value="NAD(P)-binding Rossmann-fold domains"/>
    <property type="match status" value="1"/>
</dbReference>
<dbReference type="Pfam" id="PF13561">
    <property type="entry name" value="adh_short_C2"/>
    <property type="match status" value="1"/>
</dbReference>
<dbReference type="RefSeq" id="WP_030239980.1">
    <property type="nucleotide sequence ID" value="NZ_CP024985.1"/>
</dbReference>
<dbReference type="Proteomes" id="UP000231791">
    <property type="component" value="Chromosome"/>
</dbReference>
<dbReference type="KEGG" id="slx:SLAV_38820"/>
<dbReference type="EMBL" id="CP024985">
    <property type="protein sequence ID" value="ATZ29527.1"/>
    <property type="molecule type" value="Genomic_DNA"/>
</dbReference>
<dbReference type="PRINTS" id="PR00081">
    <property type="entry name" value="GDHRDH"/>
</dbReference>
<dbReference type="GeneID" id="49388700"/>
<evidence type="ECO:0000313" key="4">
    <source>
        <dbReference type="EMBL" id="ATZ29527.1"/>
    </source>
</evidence>
<dbReference type="InterPro" id="IPR020904">
    <property type="entry name" value="Sc_DH/Rdtase_CS"/>
</dbReference>
<dbReference type="CDD" id="cd05233">
    <property type="entry name" value="SDR_c"/>
    <property type="match status" value="1"/>
</dbReference>
<protein>
    <submittedName>
        <fullName evidence="3">(-)-trans-carveol dehydrogenase</fullName>
        <ecNumber evidence="3">1.1.1.-</ecNumber>
    </submittedName>
</protein>
<keyword evidence="5" id="KW-1185">Reference proteome</keyword>
<dbReference type="Gene3D" id="3.40.50.720">
    <property type="entry name" value="NAD(P)-binding Rossmann-like Domain"/>
    <property type="match status" value="1"/>
</dbReference>
<evidence type="ECO:0000256" key="2">
    <source>
        <dbReference type="ARBA" id="ARBA00023002"/>
    </source>
</evidence>
<evidence type="ECO:0000313" key="3">
    <source>
        <dbReference type="EMBL" id="ATZ22044.1"/>
    </source>
</evidence>